<dbReference type="PANTHER" id="PTHR43075:SF1">
    <property type="entry name" value="FORMATE LYASE ACTIVATING ENZYME, PUTATIVE (AFU_ORTHOLOGUE AFUA_2G15630)-RELATED"/>
    <property type="match status" value="1"/>
</dbReference>
<protein>
    <submittedName>
        <fullName evidence="6">Radical SAM protein</fullName>
    </submittedName>
</protein>
<dbReference type="SFLD" id="SFLDG01099">
    <property type="entry name" value="Uncharacterised_Radical_SAM_Su"/>
    <property type="match status" value="1"/>
</dbReference>
<sequence length="320" mass="37300">MDILPSYMKLYESGELHKRRDYLMKRLEKCDLCPRQCKVNRLTNIGTCRVGNEIKISEYVLYPGEEPVLQGENGAGGIFFSNCTMRCVYCQNFNFSQLGFGKNISTIDLGEIFLKLQNEMKAANLDLVTATPYLPFIFDALIYAIERGFRLPIVWNTSSYENIKTLKLMEDVVDIYLADIRYTSNIVSKRYSGVNDYWSNMQLAVKEMYRQIGETFIVDEKSNILKRGIIIRILVLPNLINQAKEALKFLKYDVSEKVHVSLMDQYVPVYKAKNYEKLSRYLYKSEYQEVVDYLYELGFENGWIQAHNLKEDDEVFSTSQ</sequence>
<dbReference type="AlphaFoldDB" id="A0A2K1NYA2"/>
<dbReference type="GO" id="GO:0051536">
    <property type="term" value="F:iron-sulfur cluster binding"/>
    <property type="evidence" value="ECO:0007669"/>
    <property type="project" value="UniProtKB-KW"/>
</dbReference>
<evidence type="ECO:0000256" key="2">
    <source>
        <dbReference type="ARBA" id="ARBA00022723"/>
    </source>
</evidence>
<keyword evidence="2 5" id="KW-0479">Metal-binding</keyword>
<dbReference type="Gene3D" id="3.20.20.70">
    <property type="entry name" value="Aldolase class I"/>
    <property type="match status" value="1"/>
</dbReference>
<name>A0A2K1NYA2_9BACT</name>
<gene>
    <name evidence="6" type="ORF">X929_08035</name>
</gene>
<dbReference type="InterPro" id="IPR007197">
    <property type="entry name" value="rSAM"/>
</dbReference>
<proteinExistence type="predicted"/>
<keyword evidence="4 5" id="KW-0411">Iron-sulfur</keyword>
<evidence type="ECO:0000256" key="3">
    <source>
        <dbReference type="ARBA" id="ARBA00023004"/>
    </source>
</evidence>
<comment type="caution">
    <text evidence="6">The sequence shown here is derived from an EMBL/GenBank/DDBJ whole genome shotgun (WGS) entry which is preliminary data.</text>
</comment>
<evidence type="ECO:0000256" key="5">
    <source>
        <dbReference type="PIRSR" id="PIRSR004869-50"/>
    </source>
</evidence>
<dbReference type="PANTHER" id="PTHR43075">
    <property type="entry name" value="FORMATE LYASE ACTIVATING ENZYME, PUTATIVE (AFU_ORTHOLOGUE AFUA_2G15630)-RELATED"/>
    <property type="match status" value="1"/>
</dbReference>
<feature type="binding site" evidence="5">
    <location>
        <position position="90"/>
    </location>
    <ligand>
        <name>[4Fe-4S] cluster</name>
        <dbReference type="ChEBI" id="CHEBI:49883"/>
        <note>4Fe-4S-S-AdoMet</note>
    </ligand>
</feature>
<comment type="cofactor">
    <cofactor evidence="5">
        <name>[4Fe-4S] cluster</name>
        <dbReference type="ChEBI" id="CHEBI:49883"/>
    </cofactor>
    <text evidence="5">Binds 1 [4Fe-4S] cluster. The cluster is coordinated with 3 cysteines and an exchangeable S-adenosyl-L-methionine.</text>
</comment>
<dbReference type="InterPro" id="IPR013785">
    <property type="entry name" value="Aldolase_TIM"/>
</dbReference>
<accession>A0A2K1NYA2</accession>
<dbReference type="OrthoDB" id="9781783at2"/>
<evidence type="ECO:0000256" key="1">
    <source>
        <dbReference type="ARBA" id="ARBA00022691"/>
    </source>
</evidence>
<dbReference type="PIRSF" id="PIRSF004869">
    <property type="entry name" value="PflX_prd"/>
    <property type="match status" value="1"/>
</dbReference>
<reference evidence="6 7" key="1">
    <citation type="submission" date="2013-12" db="EMBL/GenBank/DDBJ databases">
        <title>Comparative genomics of Petrotoga isolates.</title>
        <authorList>
            <person name="Nesbo C.L."/>
            <person name="Charchuk R."/>
            <person name="Chow K."/>
        </authorList>
    </citation>
    <scope>NUCLEOTIDE SEQUENCE [LARGE SCALE GENOMIC DNA]</scope>
    <source>
        <strain evidence="6 7">DSM 13574</strain>
    </source>
</reference>
<dbReference type="InterPro" id="IPR016431">
    <property type="entry name" value="Pyrv-formate_lyase-activ_prd"/>
</dbReference>
<dbReference type="Proteomes" id="UP000236434">
    <property type="component" value="Unassembled WGS sequence"/>
</dbReference>
<evidence type="ECO:0000313" key="7">
    <source>
        <dbReference type="Proteomes" id="UP000236434"/>
    </source>
</evidence>
<dbReference type="GO" id="GO:0046872">
    <property type="term" value="F:metal ion binding"/>
    <property type="evidence" value="ECO:0007669"/>
    <property type="project" value="UniProtKB-KW"/>
</dbReference>
<dbReference type="InterPro" id="IPR040085">
    <property type="entry name" value="MJ0674-like"/>
</dbReference>
<keyword evidence="1 5" id="KW-0949">S-adenosyl-L-methionine</keyword>
<evidence type="ECO:0000313" key="6">
    <source>
        <dbReference type="EMBL" id="PNR95518.1"/>
    </source>
</evidence>
<dbReference type="SFLD" id="SFLDS00029">
    <property type="entry name" value="Radical_SAM"/>
    <property type="match status" value="1"/>
</dbReference>
<evidence type="ECO:0000256" key="4">
    <source>
        <dbReference type="ARBA" id="ARBA00023014"/>
    </source>
</evidence>
<feature type="binding site" evidence="5">
    <location>
        <position position="87"/>
    </location>
    <ligand>
        <name>[4Fe-4S] cluster</name>
        <dbReference type="ChEBI" id="CHEBI:49883"/>
        <note>4Fe-4S-S-AdoMet</note>
    </ligand>
</feature>
<dbReference type="GO" id="GO:0003824">
    <property type="term" value="F:catalytic activity"/>
    <property type="evidence" value="ECO:0007669"/>
    <property type="project" value="InterPro"/>
</dbReference>
<keyword evidence="3 5" id="KW-0408">Iron</keyword>
<dbReference type="EMBL" id="AZRL01000021">
    <property type="protein sequence ID" value="PNR95518.1"/>
    <property type="molecule type" value="Genomic_DNA"/>
</dbReference>
<feature type="binding site" evidence="5">
    <location>
        <position position="83"/>
    </location>
    <ligand>
        <name>[4Fe-4S] cluster</name>
        <dbReference type="ChEBI" id="CHEBI:49883"/>
        <note>4Fe-4S-S-AdoMet</note>
    </ligand>
</feature>
<organism evidence="6 7">
    <name type="scientific">Petrotoga olearia DSM 13574</name>
    <dbReference type="NCBI Taxonomy" id="1122955"/>
    <lineage>
        <taxon>Bacteria</taxon>
        <taxon>Thermotogati</taxon>
        <taxon>Thermotogota</taxon>
        <taxon>Thermotogae</taxon>
        <taxon>Petrotogales</taxon>
        <taxon>Petrotogaceae</taxon>
        <taxon>Petrotoga</taxon>
    </lineage>
</organism>